<feature type="compositionally biased region" description="Polar residues" evidence="1">
    <location>
        <begin position="164"/>
        <end position="173"/>
    </location>
</feature>
<gene>
    <name evidence="2" type="ORF">GH714_034504</name>
</gene>
<proteinExistence type="predicted"/>
<dbReference type="PANTHER" id="PTHR33737:SF16">
    <property type="entry name" value="DUF3741 DOMAIN-CONTAINING PROTEIN"/>
    <property type="match status" value="1"/>
</dbReference>
<dbReference type="PANTHER" id="PTHR33737">
    <property type="entry name" value="OS05G0121800 PROTEIN"/>
    <property type="match status" value="1"/>
</dbReference>
<dbReference type="InterPro" id="IPR045882">
    <property type="entry name" value="GPT1/2"/>
</dbReference>
<protein>
    <submittedName>
        <fullName evidence="2">Uncharacterized protein</fullName>
    </submittedName>
</protein>
<dbReference type="EMBL" id="JAAGAX010000013">
    <property type="protein sequence ID" value="KAF2295844.1"/>
    <property type="molecule type" value="Genomic_DNA"/>
</dbReference>
<sequence>MEDASNILYPRERDSIQPVSGCDLRKSLAWDSAFFTCPGVLDPEELFETLNFQVGDSRADITGHMEPKSLPFEFALQTTSRIGSLRKSLAWDNAFFTSAGVLDAEELSIMNRGFKKPETLGIEEEIWRSAESNSTLNSDAYSLASLETDLFDDIKAYIHKSHDASSNGATSTCKLKREKGRQNGHASKLADTSSRVRHAGSSGESKPSSSVKPPKISGRANPSPIVPSKSASLGAKHVKMDNKATKSASGKSIPMSKKLCLRESCNTISSSKPSTKSPSSVLPARTNEFTGFCHAAANFTGKSPSNSLRRTIDSEMTACGSSFRTPLKYLVGNNSELVNSSGSRCLPSTPKSSYYASPASSIDGWSSESSSTSIKQRSNSSAASLVNTPFREISLDIDFSKASYSERHYYGEPLGNEIQETKFRNPQINNVSMCTNPVSANDSRKLIPSALRMPSPKKGYFDVGTSSKTGSGISNASVLANRTRYGNHRLASSSRGLLSKTGVKDEQKIYLWDKKQPLKEHENIRVHCPENDVHRLSENNKEYIGTLTKQVDDLSRHMGAIDFSRDFNTVLK</sequence>
<reference evidence="2 3" key="1">
    <citation type="journal article" date="2020" name="Mol. Plant">
        <title>The Chromosome-Based Rubber Tree Genome Provides New Insights into Spurge Genome Evolution and Rubber Biosynthesis.</title>
        <authorList>
            <person name="Liu J."/>
            <person name="Shi C."/>
            <person name="Shi C.C."/>
            <person name="Li W."/>
            <person name="Zhang Q.J."/>
            <person name="Zhang Y."/>
            <person name="Li K."/>
            <person name="Lu H.F."/>
            <person name="Shi C."/>
            <person name="Zhu S.T."/>
            <person name="Xiao Z.Y."/>
            <person name="Nan H."/>
            <person name="Yue Y."/>
            <person name="Zhu X.G."/>
            <person name="Wu Y."/>
            <person name="Hong X.N."/>
            <person name="Fan G.Y."/>
            <person name="Tong Y."/>
            <person name="Zhang D."/>
            <person name="Mao C.L."/>
            <person name="Liu Y.L."/>
            <person name="Hao S.J."/>
            <person name="Liu W.Q."/>
            <person name="Lv M.Q."/>
            <person name="Zhang H.B."/>
            <person name="Liu Y."/>
            <person name="Hu-Tang G.R."/>
            <person name="Wang J.P."/>
            <person name="Wang J.H."/>
            <person name="Sun Y.H."/>
            <person name="Ni S.B."/>
            <person name="Chen W.B."/>
            <person name="Zhang X.C."/>
            <person name="Jiao Y.N."/>
            <person name="Eichler E.E."/>
            <person name="Li G.H."/>
            <person name="Liu X."/>
            <person name="Gao L.Z."/>
        </authorList>
    </citation>
    <scope>NUCLEOTIDE SEQUENCE [LARGE SCALE GENOMIC DNA]</scope>
    <source>
        <strain evidence="3">cv. GT1</strain>
        <tissue evidence="2">Leaf</tissue>
    </source>
</reference>
<comment type="caution">
    <text evidence="2">The sequence shown here is derived from an EMBL/GenBank/DDBJ whole genome shotgun (WGS) entry which is preliminary data.</text>
</comment>
<name>A0A6A6L4D7_HEVBR</name>
<evidence type="ECO:0000256" key="1">
    <source>
        <dbReference type="SAM" id="MobiDB-lite"/>
    </source>
</evidence>
<keyword evidence="3" id="KW-1185">Reference proteome</keyword>
<dbReference type="Proteomes" id="UP000467840">
    <property type="component" value="Chromosome 7"/>
</dbReference>
<evidence type="ECO:0000313" key="3">
    <source>
        <dbReference type="Proteomes" id="UP000467840"/>
    </source>
</evidence>
<evidence type="ECO:0000313" key="2">
    <source>
        <dbReference type="EMBL" id="KAF2295844.1"/>
    </source>
</evidence>
<organism evidence="2 3">
    <name type="scientific">Hevea brasiliensis</name>
    <name type="common">Para rubber tree</name>
    <name type="synonym">Siphonia brasiliensis</name>
    <dbReference type="NCBI Taxonomy" id="3981"/>
    <lineage>
        <taxon>Eukaryota</taxon>
        <taxon>Viridiplantae</taxon>
        <taxon>Streptophyta</taxon>
        <taxon>Embryophyta</taxon>
        <taxon>Tracheophyta</taxon>
        <taxon>Spermatophyta</taxon>
        <taxon>Magnoliopsida</taxon>
        <taxon>eudicotyledons</taxon>
        <taxon>Gunneridae</taxon>
        <taxon>Pentapetalae</taxon>
        <taxon>rosids</taxon>
        <taxon>fabids</taxon>
        <taxon>Malpighiales</taxon>
        <taxon>Euphorbiaceae</taxon>
        <taxon>Crotonoideae</taxon>
        <taxon>Micrandreae</taxon>
        <taxon>Hevea</taxon>
    </lineage>
</organism>
<accession>A0A6A6L4D7</accession>
<feature type="compositionally biased region" description="Low complexity" evidence="1">
    <location>
        <begin position="200"/>
        <end position="218"/>
    </location>
</feature>
<dbReference type="GO" id="GO:0008017">
    <property type="term" value="F:microtubule binding"/>
    <property type="evidence" value="ECO:0007669"/>
    <property type="project" value="InterPro"/>
</dbReference>
<dbReference type="AlphaFoldDB" id="A0A6A6L4D7"/>
<feature type="region of interest" description="Disordered" evidence="1">
    <location>
        <begin position="163"/>
        <end position="253"/>
    </location>
</feature>